<proteinExistence type="predicted"/>
<dbReference type="EMBL" id="NJBO01000008">
    <property type="protein sequence ID" value="TKJ42866.1"/>
    <property type="molecule type" value="Genomic_DNA"/>
</dbReference>
<comment type="caution">
    <text evidence="1">The sequence shown here is derived from an EMBL/GenBank/DDBJ whole genome shotgun (WGS) entry which is preliminary data.</text>
</comment>
<protein>
    <submittedName>
        <fullName evidence="1">Uncharacterized protein</fullName>
    </submittedName>
</protein>
<gene>
    <name evidence="1" type="ORF">CEE36_06265</name>
</gene>
<dbReference type="AlphaFoldDB" id="A0A532V6P4"/>
<name>A0A532V6P4_UNCT6</name>
<dbReference type="Proteomes" id="UP000317778">
    <property type="component" value="Unassembled WGS sequence"/>
</dbReference>
<accession>A0A532V6P4</accession>
<organism evidence="1 2">
    <name type="scientific">candidate division TA06 bacterium B3_TA06</name>
    <dbReference type="NCBI Taxonomy" id="2012487"/>
    <lineage>
        <taxon>Bacteria</taxon>
        <taxon>Bacteria division TA06</taxon>
    </lineage>
</organism>
<evidence type="ECO:0000313" key="1">
    <source>
        <dbReference type="EMBL" id="TKJ42866.1"/>
    </source>
</evidence>
<reference evidence="1 2" key="1">
    <citation type="submission" date="2017-06" db="EMBL/GenBank/DDBJ databases">
        <title>Novel microbial phyla capable of carbon fixation and sulfur reduction in deep-sea sediments.</title>
        <authorList>
            <person name="Huang J."/>
            <person name="Baker B."/>
            <person name="Wang Y."/>
        </authorList>
    </citation>
    <scope>NUCLEOTIDE SEQUENCE [LARGE SCALE GENOMIC DNA]</scope>
    <source>
        <strain evidence="1">B3_TA06</strain>
    </source>
</reference>
<sequence length="280" mass="33176">MATFNLRCPKNYPRRCNLLETEKEQLERAEKYTAFLMYQFSEQDDYLVDTIKRFFQSPTYHVFDAREEVGLGIKICKICRLAQASDFGLVILTPENLNVYLEAGMMMGMGKRNLYMASRNILKAQKKTLKDIAFDLSDQLVIEHGNRSELMKKLEKEVPPFIENVIVDTASEREQRKYWRSIYERLSPNQKTLLRFLLLAKKWKHTGKLWSWFYSYRTNLAQPIDFTQVDFYNIYREVLEDERIIVRVATEIGPGQSDKIYWGIDPLAQPYLEELVFEEE</sequence>
<evidence type="ECO:0000313" key="2">
    <source>
        <dbReference type="Proteomes" id="UP000317778"/>
    </source>
</evidence>